<dbReference type="Pfam" id="PF00018">
    <property type="entry name" value="SH3_1"/>
    <property type="match status" value="1"/>
</dbReference>
<feature type="compositionally biased region" description="Polar residues" evidence="3">
    <location>
        <begin position="399"/>
        <end position="417"/>
    </location>
</feature>
<keyword evidence="1 2" id="KW-0728">SH3 domain</keyword>
<feature type="compositionally biased region" description="Polar residues" evidence="3">
    <location>
        <begin position="128"/>
        <end position="137"/>
    </location>
</feature>
<feature type="compositionally biased region" description="Low complexity" evidence="3">
    <location>
        <begin position="42"/>
        <end position="74"/>
    </location>
</feature>
<dbReference type="InterPro" id="IPR036028">
    <property type="entry name" value="SH3-like_dom_sf"/>
</dbReference>
<feature type="compositionally biased region" description="Low complexity" evidence="3">
    <location>
        <begin position="418"/>
        <end position="514"/>
    </location>
</feature>
<feature type="compositionally biased region" description="Polar residues" evidence="3">
    <location>
        <begin position="547"/>
        <end position="582"/>
    </location>
</feature>
<proteinExistence type="predicted"/>
<evidence type="ECO:0000256" key="2">
    <source>
        <dbReference type="PROSITE-ProRule" id="PRU00192"/>
    </source>
</evidence>
<name>A0A1R0H958_9FUNG</name>
<feature type="region of interest" description="Disordered" evidence="3">
    <location>
        <begin position="182"/>
        <end position="308"/>
    </location>
</feature>
<evidence type="ECO:0000256" key="3">
    <source>
        <dbReference type="SAM" id="MobiDB-lite"/>
    </source>
</evidence>
<dbReference type="Gene3D" id="2.30.30.40">
    <property type="entry name" value="SH3 Domains"/>
    <property type="match status" value="1"/>
</dbReference>
<evidence type="ECO:0000313" key="5">
    <source>
        <dbReference type="EMBL" id="OLY85663.1"/>
    </source>
</evidence>
<keyword evidence="6" id="KW-1185">Reference proteome</keyword>
<dbReference type="InterPro" id="IPR001452">
    <property type="entry name" value="SH3_domain"/>
</dbReference>
<evidence type="ECO:0000313" key="6">
    <source>
        <dbReference type="Proteomes" id="UP000187455"/>
    </source>
</evidence>
<dbReference type="STRING" id="133383.A0A1R0H958"/>
<feature type="compositionally biased region" description="Basic and acidic residues" evidence="3">
    <location>
        <begin position="533"/>
        <end position="545"/>
    </location>
</feature>
<feature type="domain" description="SH3" evidence="4">
    <location>
        <begin position="615"/>
        <end position="679"/>
    </location>
</feature>
<dbReference type="OrthoDB" id="5971719at2759"/>
<dbReference type="AlphaFoldDB" id="A0A1R0H958"/>
<organism evidence="5 6">
    <name type="scientific">Smittium mucronatum</name>
    <dbReference type="NCBI Taxonomy" id="133383"/>
    <lineage>
        <taxon>Eukaryota</taxon>
        <taxon>Fungi</taxon>
        <taxon>Fungi incertae sedis</taxon>
        <taxon>Zoopagomycota</taxon>
        <taxon>Kickxellomycotina</taxon>
        <taxon>Harpellomycetes</taxon>
        <taxon>Harpellales</taxon>
        <taxon>Legeriomycetaceae</taxon>
        <taxon>Smittium</taxon>
    </lineage>
</organism>
<feature type="compositionally biased region" description="Polar residues" evidence="3">
    <location>
        <begin position="201"/>
        <end position="210"/>
    </location>
</feature>
<gene>
    <name evidence="5" type="ORF">AYI68_g135</name>
</gene>
<feature type="region of interest" description="Disordered" evidence="3">
    <location>
        <begin position="347"/>
        <end position="514"/>
    </location>
</feature>
<feature type="compositionally biased region" description="Low complexity" evidence="3">
    <location>
        <begin position="82"/>
        <end position="127"/>
    </location>
</feature>
<protein>
    <recommendedName>
        <fullName evidence="4">SH3 domain-containing protein</fullName>
    </recommendedName>
</protein>
<feature type="region of interest" description="Disordered" evidence="3">
    <location>
        <begin position="528"/>
        <end position="595"/>
    </location>
</feature>
<reference evidence="5 6" key="1">
    <citation type="journal article" date="2016" name="Mol. Biol. Evol.">
        <title>Genome-Wide Survey of Gut Fungi (Harpellales) Reveals the First Horizontally Transferred Ubiquitin Gene from a Mosquito Host.</title>
        <authorList>
            <person name="Wang Y."/>
            <person name="White M.M."/>
            <person name="Kvist S."/>
            <person name="Moncalvo J.M."/>
        </authorList>
    </citation>
    <scope>NUCLEOTIDE SEQUENCE [LARGE SCALE GENOMIC DNA]</scope>
    <source>
        <strain evidence="5 6">ALG-7-W6</strain>
    </source>
</reference>
<feature type="compositionally biased region" description="Polar residues" evidence="3">
    <location>
        <begin position="362"/>
        <end position="382"/>
    </location>
</feature>
<dbReference type="SMART" id="SM00326">
    <property type="entry name" value="SH3"/>
    <property type="match status" value="1"/>
</dbReference>
<feature type="compositionally biased region" description="Polar residues" evidence="3">
    <location>
        <begin position="227"/>
        <end position="247"/>
    </location>
</feature>
<sequence length="679" mass="75901">MEVLFDVSNKQNTELDITNFSKNYAYSPNASINMSEYNPSFNNAQPSRNRSNRNNPPRINRESYNPSSQYNSNPVPNPISRNQNNLNNQNQSINNQNQSINNQNQSINSQNQSINNQNQTHNNLSQNPNFNVPPIQNLQNTDQRMKTRISTNNDNIYQPQLNGYLDPNVGLVANTLKETPRPVEAPISQIPSQRIDPNYDPHNNSPNYNINAPKKDTPDPNLVIENFSKTNKNNAHFSPALRNNTSDVPDRQFISLNPPMGINSLPPPHKNTSSHQLLNHPSKDSEPPNKASMSEPIEKSGGGVFTQNAQFPYKKRLVLRKPTQFKSNFNKPDPSLGPLNNPLGIEASPIISNPNKPVRASIISNSPQDLNSRPSPQPTSNPGAVPGLKDPPKLDETNNHNGYPQTTQNTENDNGYISNQTPNQNPNLSQNQNPNLSQNQNQNPNQNPNLIQNQNQNPNQNPNLIQNQNQNTNQNPNLSQNQNQNENQNPNLSQNQDQNQNQNQNPNVNQQNNNIYSESKFTPQVTQIPPLHAEPDSVPRPEPYHQNHVSFSDQPPISATILTPNPNPNMNHDSRGSSAKSETLTRADTDAPMSAEPNFESIKLDQPPFKTNPGGKDFYVKALYDYKAEEDVEISLVENCLVKVIEIRPDGWWKGSVTDAKTGKQSIGLFPSNYTSPIG</sequence>
<comment type="caution">
    <text evidence="5">The sequence shown here is derived from an EMBL/GenBank/DDBJ whole genome shotgun (WGS) entry which is preliminary data.</text>
</comment>
<dbReference type="CDD" id="cd00174">
    <property type="entry name" value="SH3"/>
    <property type="match status" value="1"/>
</dbReference>
<feature type="compositionally biased region" description="Polar residues" evidence="3">
    <location>
        <begin position="270"/>
        <end position="279"/>
    </location>
</feature>
<accession>A0A1R0H958</accession>
<dbReference type="PROSITE" id="PS50002">
    <property type="entry name" value="SH3"/>
    <property type="match status" value="1"/>
</dbReference>
<dbReference type="SUPFAM" id="SSF50044">
    <property type="entry name" value="SH3-domain"/>
    <property type="match status" value="1"/>
</dbReference>
<evidence type="ECO:0000259" key="4">
    <source>
        <dbReference type="PROSITE" id="PS50002"/>
    </source>
</evidence>
<feature type="region of interest" description="Disordered" evidence="3">
    <location>
        <begin position="36"/>
        <end position="137"/>
    </location>
</feature>
<dbReference type="EMBL" id="LSSL01000043">
    <property type="protein sequence ID" value="OLY85663.1"/>
    <property type="molecule type" value="Genomic_DNA"/>
</dbReference>
<dbReference type="Proteomes" id="UP000187455">
    <property type="component" value="Unassembled WGS sequence"/>
</dbReference>
<evidence type="ECO:0000256" key="1">
    <source>
        <dbReference type="ARBA" id="ARBA00022443"/>
    </source>
</evidence>